<gene>
    <name evidence="2" type="primary">JCHAIN</name>
</gene>
<dbReference type="GO" id="GO:0034987">
    <property type="term" value="F:immunoglobulin receptor binding"/>
    <property type="evidence" value="ECO:0007669"/>
    <property type="project" value="TreeGrafter"/>
</dbReference>
<dbReference type="GO" id="GO:0071756">
    <property type="term" value="C:pentameric IgM immunoglobulin complex"/>
    <property type="evidence" value="ECO:0007669"/>
    <property type="project" value="TreeGrafter"/>
</dbReference>
<dbReference type="Proteomes" id="UP000694409">
    <property type="component" value="Unassembled WGS sequence"/>
</dbReference>
<proteinExistence type="predicted"/>
<reference evidence="2" key="2">
    <citation type="submission" date="2025-09" db="UniProtKB">
        <authorList>
            <consortium name="Ensembl"/>
        </authorList>
    </citation>
    <scope>IDENTIFICATION</scope>
</reference>
<evidence type="ECO:0000313" key="3">
    <source>
        <dbReference type="Proteomes" id="UP000694409"/>
    </source>
</evidence>
<accession>A0A8C9MM36</accession>
<keyword evidence="1" id="KW-0812">Transmembrane</keyword>
<evidence type="ECO:0000313" key="2">
    <source>
        <dbReference type="Ensembl" id="ENSSCAP00000005539.1"/>
    </source>
</evidence>
<organism evidence="2 3">
    <name type="scientific">Serinus canaria</name>
    <name type="common">Island canary</name>
    <name type="synonym">Fringilla canaria</name>
    <dbReference type="NCBI Taxonomy" id="9135"/>
    <lineage>
        <taxon>Eukaryota</taxon>
        <taxon>Metazoa</taxon>
        <taxon>Chordata</taxon>
        <taxon>Craniata</taxon>
        <taxon>Vertebrata</taxon>
        <taxon>Euteleostomi</taxon>
        <taxon>Archelosauria</taxon>
        <taxon>Archosauria</taxon>
        <taxon>Dinosauria</taxon>
        <taxon>Saurischia</taxon>
        <taxon>Theropoda</taxon>
        <taxon>Coelurosauria</taxon>
        <taxon>Aves</taxon>
        <taxon>Neognathae</taxon>
        <taxon>Neoaves</taxon>
        <taxon>Telluraves</taxon>
        <taxon>Australaves</taxon>
        <taxon>Passeriformes</taxon>
        <taxon>Passeroidea</taxon>
        <taxon>Fringillidae</taxon>
        <taxon>Carduelinae</taxon>
        <taxon>Serinus</taxon>
    </lineage>
</organism>
<protein>
    <submittedName>
        <fullName evidence="2">Joining chain of multimeric IgA and IgM</fullName>
    </submittedName>
</protein>
<dbReference type="AlphaFoldDB" id="A0A8C9MM36"/>
<keyword evidence="1" id="KW-0472">Membrane</keyword>
<keyword evidence="1" id="KW-1133">Transmembrane helix</keyword>
<name>A0A8C9MM36_SERCA</name>
<dbReference type="GO" id="GO:0006959">
    <property type="term" value="P:humoral immune response"/>
    <property type="evidence" value="ECO:0007669"/>
    <property type="project" value="TreeGrafter"/>
</dbReference>
<evidence type="ECO:0000256" key="1">
    <source>
        <dbReference type="SAM" id="Phobius"/>
    </source>
</evidence>
<dbReference type="PANTHER" id="PTHR10070">
    <property type="entry name" value="IMMUNOGLOBULIN J CHAIN"/>
    <property type="match status" value="1"/>
</dbReference>
<dbReference type="GeneTree" id="ENSGT00390000012791"/>
<sequence length="245" mass="27285">MARCPCTQQLCCLSVKNRKKHNQSATPCPICSESQSSWCINTPGFSPQPHFPVLARLFILGNPFAHALIGRVMLSLTFFKRREGKMKSTWLLCVALAISLGIILVAGYPVAPSDEEYVLVNNKCQCVTVTSKFVPSKEDPQEEVLERNIRIIVPLKARENISDPLSPLRTTFVYRLSELCKNCEPIEIDLGGAIHQAQQGNSCEEAQTCYTYDRNQCYSSPVPLLYHGEVMQVPAALTPDSCFSQ</sequence>
<dbReference type="Ensembl" id="ENSSCAT00000006347.1">
    <property type="protein sequence ID" value="ENSSCAP00000005539.1"/>
    <property type="gene ID" value="ENSSCAG00000004416.1"/>
</dbReference>
<dbReference type="Pfam" id="PF15097">
    <property type="entry name" value="Ig_J_chain"/>
    <property type="match status" value="1"/>
</dbReference>
<dbReference type="InterPro" id="IPR024110">
    <property type="entry name" value="Ig_J"/>
</dbReference>
<keyword evidence="3" id="KW-1185">Reference proteome</keyword>
<dbReference type="PANTHER" id="PTHR10070:SF2">
    <property type="entry name" value="IMMUNOGLOBULIN J CHAIN"/>
    <property type="match status" value="1"/>
</dbReference>
<reference evidence="2" key="1">
    <citation type="submission" date="2025-08" db="UniProtKB">
        <authorList>
            <consortium name="Ensembl"/>
        </authorList>
    </citation>
    <scope>IDENTIFICATION</scope>
</reference>
<feature type="transmembrane region" description="Helical" evidence="1">
    <location>
        <begin position="90"/>
        <end position="111"/>
    </location>
</feature>